<dbReference type="AlphaFoldDB" id="A0AAE6W1C0"/>
<dbReference type="RefSeq" id="WP_102721351.1">
    <property type="nucleotide sequence ID" value="NZ_CP029701.1"/>
</dbReference>
<protein>
    <submittedName>
        <fullName evidence="2">Uncharacterized protein</fullName>
    </submittedName>
</protein>
<evidence type="ECO:0000256" key="1">
    <source>
        <dbReference type="SAM" id="MobiDB-lite"/>
    </source>
</evidence>
<proteinExistence type="predicted"/>
<evidence type="ECO:0000313" key="2">
    <source>
        <dbReference type="EMBL" id="QHV61947.1"/>
    </source>
</evidence>
<feature type="compositionally biased region" description="Basic residues" evidence="1">
    <location>
        <begin position="166"/>
        <end position="176"/>
    </location>
</feature>
<organism evidence="2 3">
    <name type="scientific">Akkermansia massiliensis</name>
    <dbReference type="NCBI Taxonomy" id="2927224"/>
    <lineage>
        <taxon>Bacteria</taxon>
        <taxon>Pseudomonadati</taxon>
        <taxon>Verrucomicrobiota</taxon>
        <taxon>Verrucomicrobiia</taxon>
        <taxon>Verrucomicrobiales</taxon>
        <taxon>Akkermansiaceae</taxon>
        <taxon>Akkermansia</taxon>
    </lineage>
</organism>
<gene>
    <name evidence="2" type="ORF">DMI76_00520</name>
</gene>
<dbReference type="EMBL" id="CP029701">
    <property type="protein sequence ID" value="QHV61947.1"/>
    <property type="molecule type" value="Genomic_DNA"/>
</dbReference>
<evidence type="ECO:0000313" key="3">
    <source>
        <dbReference type="Proteomes" id="UP000642553"/>
    </source>
</evidence>
<reference evidence="2" key="1">
    <citation type="submission" date="2018-05" db="EMBL/GenBank/DDBJ databases">
        <title>Complete genome sequnece of Akkermansia muciniphila EB-AMDK-40.</title>
        <authorList>
            <person name="Nam Y.-D."/>
            <person name="Chung W.-H."/>
            <person name="Park Y.S."/>
            <person name="Kang J."/>
        </authorList>
    </citation>
    <scope>NUCLEOTIDE SEQUENCE</scope>
    <source>
        <strain evidence="2">EB-AMDK-40</strain>
    </source>
</reference>
<accession>A0AAE6W1C0</accession>
<name>A0AAE6W1C0_9BACT</name>
<feature type="region of interest" description="Disordered" evidence="1">
    <location>
        <begin position="161"/>
        <end position="194"/>
    </location>
</feature>
<sequence length="194" mass="21775">MSSSPSIIHVHGDALDHLLHAHGETQEQWSAPFDATPILPELSKALYECGLNHHQLDVVKEEIADARLHILIGIFTILFRNGHHPQRVTRNVYKLAKLYCPKSVENLSHSDLALLTSDTISASSMRAHACNDFLDSLTPDQAQALIGKYGKTALRKLAQVSWTSRKAQKKSRKKKKQDAPKPRTRKHPELNLDL</sequence>
<feature type="compositionally biased region" description="Basic and acidic residues" evidence="1">
    <location>
        <begin position="177"/>
        <end position="194"/>
    </location>
</feature>
<dbReference type="Proteomes" id="UP000642553">
    <property type="component" value="Chromosome"/>
</dbReference>